<dbReference type="Proteomes" id="UP000195442">
    <property type="component" value="Unassembled WGS sequence"/>
</dbReference>
<proteinExistence type="predicted"/>
<reference evidence="2" key="1">
    <citation type="submission" date="2017-02" db="EMBL/GenBank/DDBJ databases">
        <authorList>
            <person name="Daims H."/>
        </authorList>
    </citation>
    <scope>NUCLEOTIDE SEQUENCE [LARGE SCALE GENOMIC DNA]</scope>
</reference>
<dbReference type="RefSeq" id="WP_087145906.1">
    <property type="nucleotide sequence ID" value="NZ_FUKJ01000049.1"/>
</dbReference>
<evidence type="ECO:0000313" key="1">
    <source>
        <dbReference type="EMBL" id="SJM90012.1"/>
    </source>
</evidence>
<dbReference type="AlphaFoldDB" id="A0A1R4H1D3"/>
<gene>
    <name evidence="1" type="ORF">CRENPOLYSF2_1420007</name>
</gene>
<protein>
    <submittedName>
        <fullName evidence="1">Uncharacterized protein</fullName>
    </submittedName>
</protein>
<dbReference type="EMBL" id="FUKJ01000049">
    <property type="protein sequence ID" value="SJM90012.1"/>
    <property type="molecule type" value="Genomic_DNA"/>
</dbReference>
<evidence type="ECO:0000313" key="2">
    <source>
        <dbReference type="Proteomes" id="UP000195442"/>
    </source>
</evidence>
<keyword evidence="2" id="KW-1185">Reference proteome</keyword>
<dbReference type="OrthoDB" id="5567088at2"/>
<sequence length="120" mass="13884">MDNIIEFQYFDNPIAQNFASSSKLEAGIPQTNDFVKMQIALYLAQAKEDGCTTLIGLHQLAKLIGVENSERITLKRELIRAIQRAAHNVPCFRTERSIFCTEENCKWRTECKKLVAEWYR</sequence>
<name>A0A1R4H1D3_9GAMM</name>
<accession>A0A1R4H1D3</accession>
<organism evidence="1 2">
    <name type="scientific">Crenothrix polyspora</name>
    <dbReference type="NCBI Taxonomy" id="360316"/>
    <lineage>
        <taxon>Bacteria</taxon>
        <taxon>Pseudomonadati</taxon>
        <taxon>Pseudomonadota</taxon>
        <taxon>Gammaproteobacteria</taxon>
        <taxon>Methylococcales</taxon>
        <taxon>Crenotrichaceae</taxon>
        <taxon>Crenothrix</taxon>
    </lineage>
</organism>